<evidence type="ECO:0000256" key="3">
    <source>
        <dbReference type="ARBA" id="ARBA00022737"/>
    </source>
</evidence>
<dbReference type="Proteomes" id="UP000694941">
    <property type="component" value="Unplaced"/>
</dbReference>
<feature type="compositionally biased region" description="Basic residues" evidence="5">
    <location>
        <begin position="1"/>
        <end position="11"/>
    </location>
</feature>
<dbReference type="SUPFAM" id="SSF54695">
    <property type="entry name" value="POZ domain"/>
    <property type="match status" value="1"/>
</dbReference>
<dbReference type="InterPro" id="IPR011705">
    <property type="entry name" value="BACK"/>
</dbReference>
<dbReference type="Pfam" id="PF00651">
    <property type="entry name" value="BTB"/>
    <property type="match status" value="1"/>
</dbReference>
<evidence type="ECO:0000256" key="2">
    <source>
        <dbReference type="ARBA" id="ARBA00022441"/>
    </source>
</evidence>
<dbReference type="SUPFAM" id="SSF117281">
    <property type="entry name" value="Kelch motif"/>
    <property type="match status" value="1"/>
</dbReference>
<evidence type="ECO:0000313" key="7">
    <source>
        <dbReference type="Proteomes" id="UP000694941"/>
    </source>
</evidence>
<protein>
    <recommendedName>
        <fullName evidence="1">Kelch-like protein diablo</fullName>
    </recommendedName>
</protein>
<sequence>MASNGRMRRCNGTRPGYRVHGGRYRPSAEREIRAAKHHFHSWDYINSILTNLNKLREKEKFCDVTISVADEEFHAHRLVLAASSPYFEAMFSGGLAEEQDKRVEIQGISSLVFNELLKFIYSGEIKIIQENVQDLLAAANMLEISQVVSACCSFLQKELHPSNCVGICQFAELHACTNLKLEAKRYIERNFIEVIQEDEFCELPKDSLKSFLRSEGLNIDSEFQVFQATMKWILHDVTHRQKYVTELLEAVRLPVISIKQLDAYAQECPDLNLKVTLLKSLQNHRMEMRLVEAKRRLGQVYDVRLQPRMCAKKCVYVLGGYNRELGRRWNESTTLVTVERLETFKCQWKTLSPMLHSRSGHGVAVLNNLIYVIGGESDCLIFSNGEVYDPVSNQWSMICSMNQPRCALGTCALNGYLYALGGWVGAEIGDTMEQYDPLQNKWTIVGKMSIPRYAMGVVAYQGLIYIIGGLSALSTELDLVESFNPVTGEWNRLAPLSTRCAYVGVAVLHDQIYTVGGTNNRHAALRTVERYSIEENKWTEVTSVKTARAGASVISVNGRLLVIGGRTSSDEFSAPVTLNTVEVYDPETNSWTESTRMPTSRCEAGIAVL</sequence>
<dbReference type="Gene3D" id="3.30.710.10">
    <property type="entry name" value="Potassium Channel Kv1.1, Chain A"/>
    <property type="match status" value="1"/>
</dbReference>
<evidence type="ECO:0000256" key="1">
    <source>
        <dbReference type="ARBA" id="ARBA00013699"/>
    </source>
</evidence>
<dbReference type="Gene3D" id="2.120.10.80">
    <property type="entry name" value="Kelch-type beta propeller"/>
    <property type="match status" value="2"/>
</dbReference>
<dbReference type="SMART" id="SM00225">
    <property type="entry name" value="BTB"/>
    <property type="match status" value="1"/>
</dbReference>
<dbReference type="SMART" id="SM00612">
    <property type="entry name" value="Kelch"/>
    <property type="match status" value="6"/>
</dbReference>
<evidence type="ECO:0000259" key="6">
    <source>
        <dbReference type="PROSITE" id="PS50097"/>
    </source>
</evidence>
<evidence type="ECO:0000256" key="4">
    <source>
        <dbReference type="ARBA" id="ARBA00043912"/>
    </source>
</evidence>
<dbReference type="PROSITE" id="PS50097">
    <property type="entry name" value="BTB"/>
    <property type="match status" value="1"/>
</dbReference>
<dbReference type="InterPro" id="IPR017096">
    <property type="entry name" value="BTB-kelch_protein"/>
</dbReference>
<dbReference type="InterPro" id="IPR006652">
    <property type="entry name" value="Kelch_1"/>
</dbReference>
<feature type="region of interest" description="Disordered" evidence="5">
    <location>
        <begin position="1"/>
        <end position="22"/>
    </location>
</feature>
<dbReference type="InterPro" id="IPR011333">
    <property type="entry name" value="SKP1/BTB/POZ_sf"/>
</dbReference>
<dbReference type="InterPro" id="IPR015915">
    <property type="entry name" value="Kelch-typ_b-propeller"/>
</dbReference>
<dbReference type="Pfam" id="PF07707">
    <property type="entry name" value="BACK"/>
    <property type="match status" value="1"/>
</dbReference>
<dbReference type="Gene3D" id="1.25.40.420">
    <property type="match status" value="1"/>
</dbReference>
<gene>
    <name evidence="8" type="primary">LOC106471811</name>
</gene>
<dbReference type="PANTHER" id="PTHR45632">
    <property type="entry name" value="LD33804P"/>
    <property type="match status" value="1"/>
</dbReference>
<dbReference type="SMART" id="SM00875">
    <property type="entry name" value="BACK"/>
    <property type="match status" value="1"/>
</dbReference>
<dbReference type="PANTHER" id="PTHR45632:SF3">
    <property type="entry name" value="KELCH-LIKE PROTEIN 32"/>
    <property type="match status" value="1"/>
</dbReference>
<keyword evidence="7" id="KW-1185">Reference proteome</keyword>
<evidence type="ECO:0000313" key="8">
    <source>
        <dbReference type="RefSeq" id="XP_013787886.1"/>
    </source>
</evidence>
<evidence type="ECO:0000256" key="5">
    <source>
        <dbReference type="SAM" id="MobiDB-lite"/>
    </source>
</evidence>
<dbReference type="InterPro" id="IPR000210">
    <property type="entry name" value="BTB/POZ_dom"/>
</dbReference>
<keyword evidence="3" id="KW-0677">Repeat</keyword>
<reference evidence="8" key="1">
    <citation type="submission" date="2025-08" db="UniProtKB">
        <authorList>
            <consortium name="RefSeq"/>
        </authorList>
    </citation>
    <scope>IDENTIFICATION</scope>
    <source>
        <tissue evidence="8">Muscle</tissue>
    </source>
</reference>
<dbReference type="RefSeq" id="XP_013787886.1">
    <property type="nucleotide sequence ID" value="XM_013932432.2"/>
</dbReference>
<dbReference type="Pfam" id="PF01344">
    <property type="entry name" value="Kelch_1"/>
    <property type="match status" value="2"/>
</dbReference>
<proteinExistence type="predicted"/>
<dbReference type="PIRSF" id="PIRSF037037">
    <property type="entry name" value="Kelch-like_protein_gigaxonin"/>
    <property type="match status" value="1"/>
</dbReference>
<dbReference type="GeneID" id="106471811"/>
<feature type="domain" description="BTB" evidence="6">
    <location>
        <begin position="62"/>
        <end position="129"/>
    </location>
</feature>
<accession>A0ABM1BSM7</accession>
<dbReference type="Pfam" id="PF24681">
    <property type="entry name" value="Kelch_KLHDC2_KLHL20_DRC7"/>
    <property type="match status" value="1"/>
</dbReference>
<name>A0ABM1BSM7_LIMPO</name>
<keyword evidence="2" id="KW-0880">Kelch repeat</keyword>
<organism evidence="7 8">
    <name type="scientific">Limulus polyphemus</name>
    <name type="common">Atlantic horseshoe crab</name>
    <dbReference type="NCBI Taxonomy" id="6850"/>
    <lineage>
        <taxon>Eukaryota</taxon>
        <taxon>Metazoa</taxon>
        <taxon>Ecdysozoa</taxon>
        <taxon>Arthropoda</taxon>
        <taxon>Chelicerata</taxon>
        <taxon>Merostomata</taxon>
        <taxon>Xiphosura</taxon>
        <taxon>Limulidae</taxon>
        <taxon>Limulus</taxon>
    </lineage>
</organism>
<comment type="function">
    <text evidence="4">Probable substrate-specific adapter of an E3 ubiquitin-protein ligase complex which mediates the ubiquitination and subsequent proteasomal degradation of target proteins. May have a role in synapse differentiation and growth.</text>
</comment>